<dbReference type="PANTHER" id="PTHR22770">
    <property type="entry name" value="UBIQUITIN CONJUGATING ENZYME 7 INTERACTING PROTEIN-RELATED"/>
    <property type="match status" value="1"/>
</dbReference>
<keyword evidence="8" id="KW-1185">Reference proteome</keyword>
<evidence type="ECO:0000256" key="2">
    <source>
        <dbReference type="ARBA" id="ARBA00022723"/>
    </source>
</evidence>
<feature type="region of interest" description="Disordered" evidence="6">
    <location>
        <begin position="627"/>
        <end position="647"/>
    </location>
</feature>
<keyword evidence="5" id="KW-0862">Zinc</keyword>
<dbReference type="eggNOG" id="KOG1812">
    <property type="taxonomic scope" value="Eukaryota"/>
</dbReference>
<dbReference type="CDD" id="cd16630">
    <property type="entry name" value="RING-HC_RBR_RNF216"/>
    <property type="match status" value="1"/>
</dbReference>
<dbReference type="Proteomes" id="UP000007148">
    <property type="component" value="Unassembled WGS sequence"/>
</dbReference>
<dbReference type="CDD" id="cd20339">
    <property type="entry name" value="BRcat_RBR_RNF216"/>
    <property type="match status" value="1"/>
</dbReference>
<dbReference type="GO" id="GO:0008270">
    <property type="term" value="F:zinc ion binding"/>
    <property type="evidence" value="ECO:0007669"/>
    <property type="project" value="UniProtKB-KW"/>
</dbReference>
<dbReference type="AlphaFoldDB" id="G4TMA4"/>
<dbReference type="InterPro" id="IPR051628">
    <property type="entry name" value="LUBAC_E3_Ligases"/>
</dbReference>
<dbReference type="HOGENOM" id="CLU_368854_0_0_1"/>
<dbReference type="OMA" id="QHESHIP"/>
<evidence type="ECO:0008006" key="9">
    <source>
        <dbReference type="Google" id="ProtNLM"/>
    </source>
</evidence>
<feature type="region of interest" description="Disordered" evidence="6">
    <location>
        <begin position="90"/>
        <end position="123"/>
    </location>
</feature>
<dbReference type="InterPro" id="IPR047544">
    <property type="entry name" value="RING-HC_RBR_RNF216"/>
</dbReference>
<keyword evidence="2" id="KW-0479">Metal-binding</keyword>
<accession>G4TMA4</accession>
<keyword evidence="4" id="KW-0833">Ubl conjugation pathway</keyword>
<feature type="compositionally biased region" description="Polar residues" evidence="6">
    <location>
        <begin position="92"/>
        <end position="108"/>
    </location>
</feature>
<protein>
    <recommendedName>
        <fullName evidence="9">RING-type domain-containing protein</fullName>
    </recommendedName>
</protein>
<comment type="caution">
    <text evidence="7">The sequence shown here is derived from an EMBL/GenBank/DDBJ whole genome shotgun (WGS) entry which is preliminary data.</text>
</comment>
<organism evidence="7 8">
    <name type="scientific">Serendipita indica (strain DSM 11827)</name>
    <name type="common">Root endophyte fungus</name>
    <name type="synonym">Piriformospora indica</name>
    <dbReference type="NCBI Taxonomy" id="1109443"/>
    <lineage>
        <taxon>Eukaryota</taxon>
        <taxon>Fungi</taxon>
        <taxon>Dikarya</taxon>
        <taxon>Basidiomycota</taxon>
        <taxon>Agaricomycotina</taxon>
        <taxon>Agaricomycetes</taxon>
        <taxon>Sebacinales</taxon>
        <taxon>Serendipitaceae</taxon>
        <taxon>Serendipita</taxon>
    </lineage>
</organism>
<dbReference type="InParanoid" id="G4TMA4"/>
<dbReference type="PANTHER" id="PTHR22770:SF47">
    <property type="entry name" value="E3 UBIQUITIN-PROTEIN LIGASE RNF216"/>
    <property type="match status" value="1"/>
</dbReference>
<name>G4TMA4_SERID</name>
<evidence type="ECO:0000256" key="3">
    <source>
        <dbReference type="ARBA" id="ARBA00022771"/>
    </source>
</evidence>
<keyword evidence="3" id="KW-0863">Zinc-finger</keyword>
<dbReference type="EMBL" id="CAFZ01000165">
    <property type="protein sequence ID" value="CCA72447.1"/>
    <property type="molecule type" value="Genomic_DNA"/>
</dbReference>
<evidence type="ECO:0000256" key="6">
    <source>
        <dbReference type="SAM" id="MobiDB-lite"/>
    </source>
</evidence>
<reference evidence="7 8" key="1">
    <citation type="journal article" date="2011" name="PLoS Pathog.">
        <title>Endophytic Life Strategies Decoded by Genome and Transcriptome Analyses of the Mutualistic Root Symbiont Piriformospora indica.</title>
        <authorList>
            <person name="Zuccaro A."/>
            <person name="Lahrmann U."/>
            <person name="Guldener U."/>
            <person name="Langen G."/>
            <person name="Pfiffi S."/>
            <person name="Biedenkopf D."/>
            <person name="Wong P."/>
            <person name="Samans B."/>
            <person name="Grimm C."/>
            <person name="Basiewicz M."/>
            <person name="Murat C."/>
            <person name="Martin F."/>
            <person name="Kogel K.H."/>
        </authorList>
    </citation>
    <scope>NUCLEOTIDE SEQUENCE [LARGE SCALE GENOMIC DNA]</scope>
    <source>
        <strain evidence="7 8">DSM 11827</strain>
    </source>
</reference>
<comment type="pathway">
    <text evidence="1">Protein modification; protein ubiquitination.</text>
</comment>
<dbReference type="InterPro" id="IPR047545">
    <property type="entry name" value="BRcat_RBR_RNF216"/>
</dbReference>
<evidence type="ECO:0000313" key="7">
    <source>
        <dbReference type="EMBL" id="CCA72447.1"/>
    </source>
</evidence>
<sequence>MGTQNVEIIDLDDDDEFDVAYMPNNLPRVPIAPIGPSNAFRVGIDDNTRRLLPVHARQPTKDKGKGRARPPEIIELSDSDSEMFPAREIPANTASSSRQQNACSSRVQNGDVPRSAGSSAIKVATNTNMPNNIYRSEDTEDMDDQLFATHELQTHTSAEPAMLDKIVSAVIEVLPDVTVDHIVNLYQSQVASSTNTVLSHSVCLQSILTTLFDNPDYPKVSVSVRLKRKREAEDNAAGPSKRQRRDHIVRVLKKLDVASKDRPPIVSAAYQNLSLYWLGVYFPRLKKNIIKTWFLSNNRLFGPTFVHLSHLRLQNFPGVDLKKQATRPLAHGPPWKDADFDREYNWCQDWTPDKNGEIQWIEESDPDEPSSRMNETEEPIEAKVESEECPPGAGADCGCCFSEYVTCPVGHLFCKACVLAFSQERLGQRNAHLKCMDQGTCDREFERGQLGLCLPPKLMALYERIKQAEELAAAGLADLEECPFCDFKCVIENEQERLFHCLNDECGVTSCRSCKKKASLEAEEDNALNAQHAVEEAMSMPHGAVKGIISRTSTAKALMRKCPKCDATFIKSDGCPLWDAPNGGDGTVQLARRHHEEVTQARDAALAELRRQNPELNVNELRVDAPELGPARPAQPAQPVQQQPVRQPFVGNPDWWRQVAPINPFNAFPPFLGGYQLNLPFAPQPQQAVALPNRQEYRLPPPPYIPPVPPIAPVLPVAPIAPVAPVFPVPPLQQPQLLHQIGRACNCQLCRQLRL</sequence>
<proteinExistence type="predicted"/>
<evidence type="ECO:0000256" key="5">
    <source>
        <dbReference type="ARBA" id="ARBA00022833"/>
    </source>
</evidence>
<dbReference type="OrthoDB" id="10009520at2759"/>
<dbReference type="STRING" id="1109443.G4TMA4"/>
<evidence type="ECO:0000313" key="8">
    <source>
        <dbReference type="Proteomes" id="UP000007148"/>
    </source>
</evidence>
<evidence type="ECO:0000256" key="1">
    <source>
        <dbReference type="ARBA" id="ARBA00004906"/>
    </source>
</evidence>
<feature type="compositionally biased region" description="Low complexity" evidence="6">
    <location>
        <begin position="630"/>
        <end position="647"/>
    </location>
</feature>
<gene>
    <name evidence="7" type="ORF">PIIN_06383</name>
</gene>
<evidence type="ECO:0000256" key="4">
    <source>
        <dbReference type="ARBA" id="ARBA00022786"/>
    </source>
</evidence>